<feature type="transmembrane region" description="Helical" evidence="8">
    <location>
        <begin position="60"/>
        <end position="83"/>
    </location>
</feature>
<proteinExistence type="inferred from homology"/>
<dbReference type="CDD" id="cd06261">
    <property type="entry name" value="TM_PBP2"/>
    <property type="match status" value="1"/>
</dbReference>
<evidence type="ECO:0000313" key="10">
    <source>
        <dbReference type="EMBL" id="TMM46543.1"/>
    </source>
</evidence>
<gene>
    <name evidence="10" type="primary">potB</name>
    <name evidence="10" type="ORF">FCS21_05775</name>
</gene>
<feature type="transmembrane region" description="Helical" evidence="8">
    <location>
        <begin position="187"/>
        <end position="211"/>
    </location>
</feature>
<evidence type="ECO:0000256" key="2">
    <source>
        <dbReference type="ARBA" id="ARBA00007069"/>
    </source>
</evidence>
<dbReference type="Pfam" id="PF00528">
    <property type="entry name" value="BPD_transp_1"/>
    <property type="match status" value="1"/>
</dbReference>
<feature type="transmembrane region" description="Helical" evidence="8">
    <location>
        <begin position="95"/>
        <end position="115"/>
    </location>
</feature>
<evidence type="ECO:0000256" key="1">
    <source>
        <dbReference type="ARBA" id="ARBA00004651"/>
    </source>
</evidence>
<reference evidence="10 11" key="1">
    <citation type="submission" date="2019-05" db="EMBL/GenBank/DDBJ databases">
        <title>Colwellia ponticola sp. nov., isolated from seawater.</title>
        <authorList>
            <person name="Yoon J.-H."/>
        </authorList>
    </citation>
    <scope>NUCLEOTIDE SEQUENCE [LARGE SCALE GENOMIC DNA]</scope>
    <source>
        <strain evidence="10 11">OISW-25</strain>
    </source>
</reference>
<comment type="caution">
    <text evidence="10">The sequence shown here is derived from an EMBL/GenBank/DDBJ whole genome shotgun (WGS) entry which is preliminary data.</text>
</comment>
<dbReference type="GO" id="GO:0005886">
    <property type="term" value="C:plasma membrane"/>
    <property type="evidence" value="ECO:0007669"/>
    <property type="project" value="UniProtKB-SubCell"/>
</dbReference>
<evidence type="ECO:0000256" key="6">
    <source>
        <dbReference type="ARBA" id="ARBA00022989"/>
    </source>
</evidence>
<dbReference type="AlphaFoldDB" id="A0A8H2JR68"/>
<dbReference type="NCBIfam" id="NF007044">
    <property type="entry name" value="PRK09497.1"/>
    <property type="match status" value="1"/>
</dbReference>
<dbReference type="InterPro" id="IPR000515">
    <property type="entry name" value="MetI-like"/>
</dbReference>
<feature type="transmembrane region" description="Helical" evidence="8">
    <location>
        <begin position="147"/>
        <end position="167"/>
    </location>
</feature>
<name>A0A8H2JR68_9GAMM</name>
<evidence type="ECO:0000256" key="7">
    <source>
        <dbReference type="ARBA" id="ARBA00023136"/>
    </source>
</evidence>
<keyword evidence="5 8" id="KW-0812">Transmembrane</keyword>
<evidence type="ECO:0000313" key="11">
    <source>
        <dbReference type="Proteomes" id="UP000307702"/>
    </source>
</evidence>
<evidence type="ECO:0000259" key="9">
    <source>
        <dbReference type="PROSITE" id="PS50928"/>
    </source>
</evidence>
<evidence type="ECO:0000256" key="3">
    <source>
        <dbReference type="ARBA" id="ARBA00022448"/>
    </source>
</evidence>
<dbReference type="PANTHER" id="PTHR42929:SF1">
    <property type="entry name" value="INNER MEMBRANE ABC TRANSPORTER PERMEASE PROTEIN YDCU-RELATED"/>
    <property type="match status" value="1"/>
</dbReference>
<comment type="subcellular location">
    <subcellularLocation>
        <location evidence="1 8">Cell membrane</location>
        <topology evidence="1 8">Multi-pass membrane protein</topology>
    </subcellularLocation>
</comment>
<dbReference type="OrthoDB" id="9807047at2"/>
<sequence>MNFRRVVITLTLSWLTLFVLLPHLMVLLTSILSPDSEHLVVWPITLDNYTRIFEPIYANIFWDSLLLSGTTTVICLLIGYPFAYFLSNMTPTLRVVLLFLMVVPFWTNSLIRIYAIKMIIGKKGIINSFLLTTNIIDTPLQILYTDFAVVIGLVYILLPFMVLPLMASFDKLDKNLIEVGRDLGASAVNRFIHIILPLTAPGIIAGSLMVFLPAMGMFYVADILGGAKTLLLGNVIKNQFLVVRDWPFGSAFSVFLIVLMAALLAIYHRANSYIQQKGGLDDENL</sequence>
<feature type="transmembrane region" description="Helical" evidence="8">
    <location>
        <begin position="248"/>
        <end position="267"/>
    </location>
</feature>
<feature type="transmembrane region" description="Helical" evidence="8">
    <location>
        <begin position="6"/>
        <end position="28"/>
    </location>
</feature>
<organism evidence="10 11">
    <name type="scientific">Colwellia ponticola</name>
    <dbReference type="NCBI Taxonomy" id="2304625"/>
    <lineage>
        <taxon>Bacteria</taxon>
        <taxon>Pseudomonadati</taxon>
        <taxon>Pseudomonadota</taxon>
        <taxon>Gammaproteobacteria</taxon>
        <taxon>Alteromonadales</taxon>
        <taxon>Colwelliaceae</taxon>
        <taxon>Colwellia</taxon>
    </lineage>
</organism>
<dbReference type="EMBL" id="SZVP01000003">
    <property type="protein sequence ID" value="TMM46543.1"/>
    <property type="molecule type" value="Genomic_DNA"/>
</dbReference>
<keyword evidence="6 8" id="KW-1133">Transmembrane helix</keyword>
<dbReference type="Proteomes" id="UP000307702">
    <property type="component" value="Unassembled WGS sequence"/>
</dbReference>
<evidence type="ECO:0000256" key="5">
    <source>
        <dbReference type="ARBA" id="ARBA00022692"/>
    </source>
</evidence>
<keyword evidence="11" id="KW-1185">Reference proteome</keyword>
<dbReference type="PROSITE" id="PS50928">
    <property type="entry name" value="ABC_TM1"/>
    <property type="match status" value="1"/>
</dbReference>
<feature type="domain" description="ABC transmembrane type-1" evidence="9">
    <location>
        <begin position="61"/>
        <end position="267"/>
    </location>
</feature>
<evidence type="ECO:0000256" key="4">
    <source>
        <dbReference type="ARBA" id="ARBA00022475"/>
    </source>
</evidence>
<keyword evidence="3 8" id="KW-0813">Transport</keyword>
<comment type="similarity">
    <text evidence="2">Belongs to the binding-protein-dependent transport system permease family. CysTW subfamily.</text>
</comment>
<keyword evidence="4" id="KW-1003">Cell membrane</keyword>
<dbReference type="InterPro" id="IPR035906">
    <property type="entry name" value="MetI-like_sf"/>
</dbReference>
<keyword evidence="7 8" id="KW-0472">Membrane</keyword>
<dbReference type="Gene3D" id="1.10.3720.10">
    <property type="entry name" value="MetI-like"/>
    <property type="match status" value="1"/>
</dbReference>
<accession>A0A8H2JR68</accession>
<evidence type="ECO:0000256" key="8">
    <source>
        <dbReference type="RuleBase" id="RU363032"/>
    </source>
</evidence>
<dbReference type="SUPFAM" id="SSF161098">
    <property type="entry name" value="MetI-like"/>
    <property type="match status" value="1"/>
</dbReference>
<dbReference type="PANTHER" id="PTHR42929">
    <property type="entry name" value="INNER MEMBRANE ABC TRANSPORTER PERMEASE PROTEIN YDCU-RELATED-RELATED"/>
    <property type="match status" value="1"/>
</dbReference>
<protein>
    <submittedName>
        <fullName evidence="10">Spermidine/putrescine ABC transporter permease PotB</fullName>
    </submittedName>
</protein>
<dbReference type="GO" id="GO:0055085">
    <property type="term" value="P:transmembrane transport"/>
    <property type="evidence" value="ECO:0007669"/>
    <property type="project" value="InterPro"/>
</dbReference>